<dbReference type="Proteomes" id="UP000543419">
    <property type="component" value="Unassembled WGS sequence"/>
</dbReference>
<evidence type="ECO:0008006" key="3">
    <source>
        <dbReference type="Google" id="ProtNLM"/>
    </source>
</evidence>
<evidence type="ECO:0000313" key="1">
    <source>
        <dbReference type="EMBL" id="NMM97668.1"/>
    </source>
</evidence>
<sequence length="194" mass="20013">MLACTAAVLSLTACTPVGKAVGDTQEHKPAVAHDLVHPTDVTVGFVGSTDTDMDRMAIDAIADDGLEVAYAALDAEPAASDNDAASADAEAAATATAQNAVNDFTDRAVKLVIISGMNVTTTNQQSWQDILASPRNAGIPVILLNPVSAPDDELLYAATFAINDRDASATPLADAIMTIIRDDPHGRTIAVTTL</sequence>
<accession>A0A7Y0HWI1</accession>
<protein>
    <recommendedName>
        <fullName evidence="3">Sugar ABC transporter substrate-binding protein</fullName>
    </recommendedName>
</protein>
<dbReference type="EMBL" id="JAAIIG010000002">
    <property type="protein sequence ID" value="NMM97668.1"/>
    <property type="molecule type" value="Genomic_DNA"/>
</dbReference>
<dbReference type="AlphaFoldDB" id="A0A7Y0HWI1"/>
<keyword evidence="2" id="KW-1185">Reference proteome</keyword>
<organism evidence="1 2">
    <name type="scientific">Bifidobacterium olomucense</name>
    <dbReference type="NCBI Taxonomy" id="2675324"/>
    <lineage>
        <taxon>Bacteria</taxon>
        <taxon>Bacillati</taxon>
        <taxon>Actinomycetota</taxon>
        <taxon>Actinomycetes</taxon>
        <taxon>Bifidobacteriales</taxon>
        <taxon>Bifidobacteriaceae</taxon>
        <taxon>Bifidobacterium</taxon>
    </lineage>
</organism>
<dbReference type="Gene3D" id="3.40.50.2300">
    <property type="match status" value="1"/>
</dbReference>
<reference evidence="1 2" key="1">
    <citation type="submission" date="2020-02" db="EMBL/GenBank/DDBJ databases">
        <title>Characterization of phylogenetic diversity of novel bifidobacterial species isolated in Czech ZOOs.</title>
        <authorList>
            <person name="Lugli G.A."/>
            <person name="Vera N.B."/>
            <person name="Ventura M."/>
        </authorList>
    </citation>
    <scope>NUCLEOTIDE SEQUENCE [LARGE SCALE GENOMIC DNA]</scope>
    <source>
        <strain evidence="1 2">DSM 109959</strain>
    </source>
</reference>
<comment type="caution">
    <text evidence="1">The sequence shown here is derived from an EMBL/GenBank/DDBJ whole genome shotgun (WGS) entry which is preliminary data.</text>
</comment>
<evidence type="ECO:0000313" key="2">
    <source>
        <dbReference type="Proteomes" id="UP000543419"/>
    </source>
</evidence>
<name>A0A7Y0HWI1_9BIFI</name>
<proteinExistence type="predicted"/>
<gene>
    <name evidence="1" type="ORF">G1C97_0617</name>
</gene>